<reference evidence="2 3" key="1">
    <citation type="submission" date="2023-02" db="EMBL/GenBank/DDBJ databases">
        <authorList>
            <person name="Maleckis M."/>
        </authorList>
    </citation>
    <scope>NUCLEOTIDE SEQUENCE [LARGE SCALE GENOMIC DNA]</scope>
    <source>
        <strain evidence="2 3">P8-A2</strain>
    </source>
</reference>
<dbReference type="Gene3D" id="3.40.190.10">
    <property type="entry name" value="Periplasmic binding protein-like II"/>
    <property type="match status" value="1"/>
</dbReference>
<gene>
    <name evidence="2" type="ORF">PU648_08005</name>
</gene>
<dbReference type="InterPro" id="IPR050490">
    <property type="entry name" value="Bact_solute-bd_prot1"/>
</dbReference>
<dbReference type="PROSITE" id="PS51318">
    <property type="entry name" value="TAT"/>
    <property type="match status" value="1"/>
</dbReference>
<dbReference type="InterPro" id="IPR006059">
    <property type="entry name" value="SBP"/>
</dbReference>
<dbReference type="Pfam" id="PF01547">
    <property type="entry name" value="SBP_bac_1"/>
    <property type="match status" value="1"/>
</dbReference>
<evidence type="ECO:0000313" key="3">
    <source>
        <dbReference type="Proteomes" id="UP001257627"/>
    </source>
</evidence>
<dbReference type="Proteomes" id="UP001257627">
    <property type="component" value="Unassembled WGS sequence"/>
</dbReference>
<sequence>MSGPFSSPFPSPSSSPSPLSRRGFLAATGALSLAATLSACGGDGGSTTGSSAKPVGQADIDKAMKTPTQLTFWTWVPNIDKEVALFEKKYPAVKIKVVNAGQGTPEYTKLRTALKAGSGAPDMVQIEYQAIPTFTITGSLLDLRPYGASALKSTFVDWTWGQVSGSGGEIWAIPQDAGPMGMLYRKDIFDRHGIQVPTTWDEFAAAARTLHKADPDVYLTNLAANQVAAWHGLLWQAGAKPYVTSGKSDITISVDDTVSKKLGQYWGALAKEGVIGVEPDFTDSWYAALNKGKYATWLTGAWGPAFLSGSAKATAGKWRAAPLPQWDAAKPSAGNWGGSTTAVIRSTKNPIQAAVFAQFLNSDPASARMFTTEQFFFPATKTLLAEASFLGDTPAFYGGQKVNQVFADISTQVNPAFQWPPFLDRVATDWTETVGKSLADKTDTVRALGTWQSRITTFAKGQGFTVEGG</sequence>
<feature type="region of interest" description="Disordered" evidence="1">
    <location>
        <begin position="1"/>
        <end position="21"/>
    </location>
</feature>
<proteinExistence type="predicted"/>
<organism evidence="2 3">
    <name type="scientific">Streptomyces mirabilis</name>
    <dbReference type="NCBI Taxonomy" id="68239"/>
    <lineage>
        <taxon>Bacteria</taxon>
        <taxon>Bacillati</taxon>
        <taxon>Actinomycetota</taxon>
        <taxon>Actinomycetes</taxon>
        <taxon>Kitasatosporales</taxon>
        <taxon>Streptomycetaceae</taxon>
        <taxon>Streptomyces</taxon>
    </lineage>
</organism>
<dbReference type="SUPFAM" id="SSF53850">
    <property type="entry name" value="Periplasmic binding protein-like II"/>
    <property type="match status" value="1"/>
</dbReference>
<accession>A0ABU3UEQ6</accession>
<evidence type="ECO:0000256" key="1">
    <source>
        <dbReference type="SAM" id="MobiDB-lite"/>
    </source>
</evidence>
<dbReference type="PANTHER" id="PTHR43649:SF14">
    <property type="entry name" value="BLR3389 PROTEIN"/>
    <property type="match status" value="1"/>
</dbReference>
<dbReference type="EMBL" id="JARAKF010000001">
    <property type="protein sequence ID" value="MDU8992300.1"/>
    <property type="molecule type" value="Genomic_DNA"/>
</dbReference>
<comment type="caution">
    <text evidence="2">The sequence shown here is derived from an EMBL/GenBank/DDBJ whole genome shotgun (WGS) entry which is preliminary data.</text>
</comment>
<protein>
    <submittedName>
        <fullName evidence="2">Extracellular solute-binding protein</fullName>
    </submittedName>
</protein>
<dbReference type="InterPro" id="IPR006311">
    <property type="entry name" value="TAT_signal"/>
</dbReference>
<dbReference type="RefSeq" id="WP_143610172.1">
    <property type="nucleotide sequence ID" value="NZ_CP107955.1"/>
</dbReference>
<keyword evidence="3" id="KW-1185">Reference proteome</keyword>
<name>A0ABU3UEQ6_9ACTN</name>
<evidence type="ECO:0000313" key="2">
    <source>
        <dbReference type="EMBL" id="MDU8992300.1"/>
    </source>
</evidence>
<dbReference type="PANTHER" id="PTHR43649">
    <property type="entry name" value="ARABINOSE-BINDING PROTEIN-RELATED"/>
    <property type="match status" value="1"/>
</dbReference>